<feature type="signal peptide" evidence="2">
    <location>
        <begin position="1"/>
        <end position="24"/>
    </location>
</feature>
<dbReference type="STRING" id="5514.A0A395SVL1"/>
<evidence type="ECO:0000256" key="1">
    <source>
        <dbReference type="SAM" id="MobiDB-lite"/>
    </source>
</evidence>
<feature type="compositionally biased region" description="Basic and acidic residues" evidence="1">
    <location>
        <begin position="163"/>
        <end position="176"/>
    </location>
</feature>
<organism evidence="4 5">
    <name type="scientific">Fusarium sporotrichioides</name>
    <dbReference type="NCBI Taxonomy" id="5514"/>
    <lineage>
        <taxon>Eukaryota</taxon>
        <taxon>Fungi</taxon>
        <taxon>Dikarya</taxon>
        <taxon>Ascomycota</taxon>
        <taxon>Pezizomycotina</taxon>
        <taxon>Sordariomycetes</taxon>
        <taxon>Hypocreomycetidae</taxon>
        <taxon>Hypocreales</taxon>
        <taxon>Nectriaceae</taxon>
        <taxon>Fusarium</taxon>
    </lineage>
</organism>
<feature type="region of interest" description="Disordered" evidence="1">
    <location>
        <begin position="150"/>
        <end position="176"/>
    </location>
</feature>
<proteinExistence type="predicted"/>
<keyword evidence="5" id="KW-1185">Reference proteome</keyword>
<name>A0A395SVL1_FUSSP</name>
<dbReference type="Gene3D" id="2.160.20.10">
    <property type="entry name" value="Single-stranded right-handed beta-helix, Pectin lyase-like"/>
    <property type="match status" value="1"/>
</dbReference>
<gene>
    <name evidence="4" type="ORF">FSPOR_412</name>
</gene>
<dbReference type="SUPFAM" id="SSF51126">
    <property type="entry name" value="Pectin lyase-like"/>
    <property type="match status" value="1"/>
</dbReference>
<dbReference type="Proteomes" id="UP000266152">
    <property type="component" value="Unassembled WGS sequence"/>
</dbReference>
<protein>
    <submittedName>
        <fullName evidence="4">Pectin lyase fold virulence factor</fullName>
    </submittedName>
</protein>
<feature type="chain" id="PRO_5017269523" evidence="2">
    <location>
        <begin position="25"/>
        <end position="280"/>
    </location>
</feature>
<dbReference type="InterPro" id="IPR011050">
    <property type="entry name" value="Pectin_lyase_fold/virulence"/>
</dbReference>
<keyword evidence="2" id="KW-0732">Signal</keyword>
<dbReference type="Pfam" id="PF12708">
    <property type="entry name" value="Pect-lyase_RHGA_epim"/>
    <property type="match status" value="1"/>
</dbReference>
<dbReference type="GO" id="GO:0016829">
    <property type="term" value="F:lyase activity"/>
    <property type="evidence" value="ECO:0007669"/>
    <property type="project" value="UniProtKB-KW"/>
</dbReference>
<comment type="caution">
    <text evidence="4">The sequence shown here is derived from an EMBL/GenBank/DDBJ whole genome shotgun (WGS) entry which is preliminary data.</text>
</comment>
<evidence type="ECO:0000313" key="5">
    <source>
        <dbReference type="Proteomes" id="UP000266152"/>
    </source>
</evidence>
<evidence type="ECO:0000256" key="2">
    <source>
        <dbReference type="SAM" id="SignalP"/>
    </source>
</evidence>
<dbReference type="InterPro" id="IPR012334">
    <property type="entry name" value="Pectin_lyas_fold"/>
</dbReference>
<reference evidence="4 5" key="1">
    <citation type="journal article" date="2018" name="PLoS Pathog.">
        <title>Evolution of structural diversity of trichothecenes, a family of toxins produced by plant pathogenic and entomopathogenic fungi.</title>
        <authorList>
            <person name="Proctor R.H."/>
            <person name="McCormick S.P."/>
            <person name="Kim H.S."/>
            <person name="Cardoza R.E."/>
            <person name="Stanley A.M."/>
            <person name="Lindo L."/>
            <person name="Kelly A."/>
            <person name="Brown D.W."/>
            <person name="Lee T."/>
            <person name="Vaughan M.M."/>
            <person name="Alexander N.J."/>
            <person name="Busman M."/>
            <person name="Gutierrez S."/>
        </authorList>
    </citation>
    <scope>NUCLEOTIDE SEQUENCE [LARGE SCALE GENOMIC DNA]</scope>
    <source>
        <strain evidence="4 5">NRRL 3299</strain>
    </source>
</reference>
<feature type="domain" description="Rhamnogalacturonase A/B/Epimerase-like pectate lyase" evidence="3">
    <location>
        <begin position="212"/>
        <end position="261"/>
    </location>
</feature>
<evidence type="ECO:0000313" key="4">
    <source>
        <dbReference type="EMBL" id="RGP75965.1"/>
    </source>
</evidence>
<dbReference type="EMBL" id="PXOF01000011">
    <property type="protein sequence ID" value="RGP75965.1"/>
    <property type="molecule type" value="Genomic_DNA"/>
</dbReference>
<accession>A0A395SVL1</accession>
<keyword evidence="4" id="KW-0456">Lyase</keyword>
<dbReference type="InterPro" id="IPR024535">
    <property type="entry name" value="RHGA/B-epi-like_pectate_lyase"/>
</dbReference>
<sequence length="280" mass="30666">MDSGVFSMYRMLCGLLVFCPLVLGHTGHHHLHKRHHQHSHHHDGMEAQSDISISDVESAIENALAALAEINKARVKHPSFNKYKIVEDSNLSLAGPLDYSSNSTKVKRDTGAAPYVIPSELQDAARTLAESNPQKPSGDHAQVAARIKAKYDHKNSDTNSLDPLDRPDGRLGEFGPDSKQKVMERAAGYWMVDMPQLGLAPYAPKGYKASVWRNVKDFGAKGDGKTDDTAAINRAISDGQRCGPECGASIKIPAVIYFPPGDVSQEHKFDDCMITDMSFL</sequence>
<dbReference type="AlphaFoldDB" id="A0A395SVL1"/>
<evidence type="ECO:0000259" key="3">
    <source>
        <dbReference type="Pfam" id="PF12708"/>
    </source>
</evidence>